<proteinExistence type="predicted"/>
<dbReference type="BioCyc" id="RPAL652103:RPDX1_RS16070-MONOMER"/>
<organism evidence="2 3">
    <name type="scientific">Rhodopseudomonas palustris (strain DX-1)</name>
    <dbReference type="NCBI Taxonomy" id="652103"/>
    <lineage>
        <taxon>Bacteria</taxon>
        <taxon>Pseudomonadati</taxon>
        <taxon>Pseudomonadota</taxon>
        <taxon>Alphaproteobacteria</taxon>
        <taxon>Hyphomicrobiales</taxon>
        <taxon>Nitrobacteraceae</taxon>
        <taxon>Rhodopseudomonas</taxon>
    </lineage>
</organism>
<dbReference type="OrthoDB" id="8401347at2"/>
<evidence type="ECO:0000313" key="2">
    <source>
        <dbReference type="EMBL" id="ADU44835.1"/>
    </source>
</evidence>
<sequence>MAAPKSKSGIHGGAARRVRKAGRSAGITTAFFVGRDQALPKGITGFKLKVSDTASKALTSSPKRMKALLQVYGDAITKSRTAGRPVSFRVEVDPEGETVLTPVEDVAVPEPVAEEAGAPDAELEAALAAARERGRLRAADILGGDDMLSAEAFAKILGTTRVTVNTKRQSGQVLGLDGAKRGFRFPVWQLDAEGKPYAELAVLHERLGGPWAVYRFLVQPHGELDGVTGREALERGKVKAVLEAAESVGRDFR</sequence>
<dbReference type="EMBL" id="CP002418">
    <property type="protein sequence ID" value="ADU44835.1"/>
    <property type="molecule type" value="Genomic_DNA"/>
</dbReference>
<accession>E6VPH5</accession>
<feature type="region of interest" description="Disordered" evidence="1">
    <location>
        <begin position="1"/>
        <end position="21"/>
    </location>
</feature>
<dbReference type="eggNOG" id="ENOG5030Q64">
    <property type="taxonomic scope" value="Bacteria"/>
</dbReference>
<dbReference type="STRING" id="652103.Rpdx1_3258"/>
<dbReference type="KEGG" id="rpx:Rpdx1_3258"/>
<dbReference type="AlphaFoldDB" id="E6VPH5"/>
<protein>
    <submittedName>
        <fullName evidence="2">Uncharacterized protein</fullName>
    </submittedName>
</protein>
<dbReference type="HOGENOM" id="CLU_083597_0_0_5"/>
<gene>
    <name evidence="2" type="ordered locus">Rpdx1_3258</name>
</gene>
<dbReference type="Proteomes" id="UP000001402">
    <property type="component" value="Chromosome"/>
</dbReference>
<reference evidence="2" key="1">
    <citation type="submission" date="2010-12" db="EMBL/GenBank/DDBJ databases">
        <title>Complete sequence of Rhodopseudomonas palustris DX-1.</title>
        <authorList>
            <consortium name="US DOE Joint Genome Institute"/>
            <person name="Lucas S."/>
            <person name="Copeland A."/>
            <person name="Lapidus A."/>
            <person name="Cheng J.-F."/>
            <person name="Goodwin L."/>
            <person name="Pitluck S."/>
            <person name="Misra M."/>
            <person name="Chertkov O."/>
            <person name="Detter J.C."/>
            <person name="Han C."/>
            <person name="Tapia R."/>
            <person name="Land M."/>
            <person name="Hauser L."/>
            <person name="Kyrpides N."/>
            <person name="Ivanova N."/>
            <person name="Ovchinnikova G."/>
            <person name="Logan B."/>
            <person name="Oda Y."/>
            <person name="Harwood C."/>
            <person name="Woyke T."/>
        </authorList>
    </citation>
    <scope>NUCLEOTIDE SEQUENCE [LARGE SCALE GENOMIC DNA]</scope>
    <source>
        <strain evidence="2">DX-1</strain>
    </source>
</reference>
<evidence type="ECO:0000256" key="1">
    <source>
        <dbReference type="SAM" id="MobiDB-lite"/>
    </source>
</evidence>
<name>E6VPH5_RHOPX</name>
<evidence type="ECO:0000313" key="3">
    <source>
        <dbReference type="Proteomes" id="UP000001402"/>
    </source>
</evidence>